<evidence type="ECO:0000256" key="1">
    <source>
        <dbReference type="SAM" id="MobiDB-lite"/>
    </source>
</evidence>
<feature type="region of interest" description="Disordered" evidence="1">
    <location>
        <begin position="140"/>
        <end position="159"/>
    </location>
</feature>
<dbReference type="OrthoDB" id="5894972at2759"/>
<dbReference type="EMBL" id="UYYB01131225">
    <property type="protein sequence ID" value="VDM84582.1"/>
    <property type="molecule type" value="Genomic_DNA"/>
</dbReference>
<feature type="region of interest" description="Disordered" evidence="1">
    <location>
        <begin position="1"/>
        <end position="24"/>
    </location>
</feature>
<feature type="compositionally biased region" description="Basic and acidic residues" evidence="1">
    <location>
        <begin position="70"/>
        <end position="87"/>
    </location>
</feature>
<dbReference type="Proteomes" id="UP000270094">
    <property type="component" value="Unassembled WGS sequence"/>
</dbReference>
<feature type="compositionally biased region" description="Basic and acidic residues" evidence="1">
    <location>
        <begin position="146"/>
        <end position="159"/>
    </location>
</feature>
<gene>
    <name evidence="2" type="ORF">SVUK_LOCUS19580</name>
</gene>
<accession>A0A3P7LZN5</accession>
<proteinExistence type="predicted"/>
<keyword evidence="3" id="KW-1185">Reference proteome</keyword>
<reference evidence="2 3" key="1">
    <citation type="submission" date="2018-11" db="EMBL/GenBank/DDBJ databases">
        <authorList>
            <consortium name="Pathogen Informatics"/>
        </authorList>
    </citation>
    <scope>NUCLEOTIDE SEQUENCE [LARGE SCALE GENOMIC DNA]</scope>
</reference>
<feature type="region of interest" description="Disordered" evidence="1">
    <location>
        <begin position="68"/>
        <end position="97"/>
    </location>
</feature>
<organism evidence="2 3">
    <name type="scientific">Strongylus vulgaris</name>
    <name type="common">Blood worm</name>
    <dbReference type="NCBI Taxonomy" id="40348"/>
    <lineage>
        <taxon>Eukaryota</taxon>
        <taxon>Metazoa</taxon>
        <taxon>Ecdysozoa</taxon>
        <taxon>Nematoda</taxon>
        <taxon>Chromadorea</taxon>
        <taxon>Rhabditida</taxon>
        <taxon>Rhabditina</taxon>
        <taxon>Rhabditomorpha</taxon>
        <taxon>Strongyloidea</taxon>
        <taxon>Strongylidae</taxon>
        <taxon>Strongylus</taxon>
    </lineage>
</organism>
<sequence length="159" mass="17239">MDTEAATLHPFSLQKAKRSTSAESILGPMIEDTEARQPVTDQDTCELVRRAELMEAAVDLKKKVATKKVFSSEEAKRNPVQKTKERGIPPPDRVTGQCEGGGIAASYLNVSKLTSNCVEFEHTAILFALPESSMGSAEGVSTGVQLKEEPTMKSVRTLD</sequence>
<protein>
    <submittedName>
        <fullName evidence="2">Uncharacterized protein</fullName>
    </submittedName>
</protein>
<dbReference type="AlphaFoldDB" id="A0A3P7LZN5"/>
<evidence type="ECO:0000313" key="3">
    <source>
        <dbReference type="Proteomes" id="UP000270094"/>
    </source>
</evidence>
<name>A0A3P7LZN5_STRVU</name>
<evidence type="ECO:0000313" key="2">
    <source>
        <dbReference type="EMBL" id="VDM84582.1"/>
    </source>
</evidence>